<dbReference type="KEGG" id="lww:115942407"/>
<accession>A0A7F8R599</accession>
<gene>
    <name evidence="2" type="primary">LOC115942407</name>
</gene>
<proteinExistence type="predicted"/>
<dbReference type="OrthoDB" id="6428749at2759"/>
<sequence length="74" mass="8295">MVPVTAVTLQDEEELAFYKGYYGDSSDKSFWEAVQGSVGLPVAVQCVALPWEEELCLRFMKEAETLAKNHRGPE</sequence>
<dbReference type="GO" id="GO:0004040">
    <property type="term" value="F:amidase activity"/>
    <property type="evidence" value="ECO:0007669"/>
    <property type="project" value="TreeGrafter"/>
</dbReference>
<dbReference type="GO" id="GO:0009062">
    <property type="term" value="P:fatty acid catabolic process"/>
    <property type="evidence" value="ECO:0007669"/>
    <property type="project" value="TreeGrafter"/>
</dbReference>
<protein>
    <submittedName>
        <fullName evidence="2">Fatty-acid amide hydrolase 1-like</fullName>
    </submittedName>
</protein>
<dbReference type="InterPro" id="IPR052096">
    <property type="entry name" value="Endocannabinoid_amidase"/>
</dbReference>
<dbReference type="Gene3D" id="3.90.1300.10">
    <property type="entry name" value="Amidase signature (AS) domain"/>
    <property type="match status" value="1"/>
</dbReference>
<dbReference type="GeneID" id="115942407"/>
<reference evidence="2" key="1">
    <citation type="submission" date="2025-08" db="UniProtKB">
        <authorList>
            <consortium name="RefSeq"/>
        </authorList>
    </citation>
    <scope>IDENTIFICATION</scope>
    <source>
        <tissue evidence="2">Liver</tissue>
    </source>
</reference>
<evidence type="ECO:0000313" key="2">
    <source>
        <dbReference type="RefSeq" id="XP_030888409.1"/>
    </source>
</evidence>
<name>A0A7F8R599_LEPWE</name>
<dbReference type="PANTHER" id="PTHR45847:SF8">
    <property type="entry name" value="FATTY ACID AMIDE HYDROLASE-RELATED"/>
    <property type="match status" value="1"/>
</dbReference>
<dbReference type="AlphaFoldDB" id="A0A7F8R599"/>
<dbReference type="PANTHER" id="PTHR45847">
    <property type="entry name" value="FATTY ACID AMIDE HYDROLASE"/>
    <property type="match status" value="1"/>
</dbReference>
<evidence type="ECO:0000313" key="1">
    <source>
        <dbReference type="Proteomes" id="UP000245341"/>
    </source>
</evidence>
<dbReference type="SUPFAM" id="SSF75304">
    <property type="entry name" value="Amidase signature (AS) enzymes"/>
    <property type="match status" value="1"/>
</dbReference>
<dbReference type="InterPro" id="IPR036928">
    <property type="entry name" value="AS_sf"/>
</dbReference>
<organism evidence="1 2">
    <name type="scientific">Leptonychotes weddellii</name>
    <name type="common">Weddell seal</name>
    <name type="synonym">Otaria weddellii</name>
    <dbReference type="NCBI Taxonomy" id="9713"/>
    <lineage>
        <taxon>Eukaryota</taxon>
        <taxon>Metazoa</taxon>
        <taxon>Chordata</taxon>
        <taxon>Craniata</taxon>
        <taxon>Vertebrata</taxon>
        <taxon>Euteleostomi</taxon>
        <taxon>Mammalia</taxon>
        <taxon>Eutheria</taxon>
        <taxon>Laurasiatheria</taxon>
        <taxon>Carnivora</taxon>
        <taxon>Caniformia</taxon>
        <taxon>Pinnipedia</taxon>
        <taxon>Phocidae</taxon>
        <taxon>Monachinae</taxon>
        <taxon>Lobodontini</taxon>
        <taxon>Leptonychotes</taxon>
    </lineage>
</organism>
<keyword evidence="1" id="KW-1185">Reference proteome</keyword>
<dbReference type="GO" id="GO:0017064">
    <property type="term" value="F:fatty acid amide hydrolase activity"/>
    <property type="evidence" value="ECO:0007669"/>
    <property type="project" value="TreeGrafter"/>
</dbReference>
<dbReference type="RefSeq" id="XP_030888409.1">
    <property type="nucleotide sequence ID" value="XM_031032549.1"/>
</dbReference>
<dbReference type="Proteomes" id="UP000245341">
    <property type="component" value="Unplaced"/>
</dbReference>